<accession>A0A1L5F9L6</accession>
<dbReference type="OrthoDB" id="9816549at2"/>
<organism evidence="4 5">
    <name type="scientific">Clostridium kluyveri</name>
    <dbReference type="NCBI Taxonomy" id="1534"/>
    <lineage>
        <taxon>Bacteria</taxon>
        <taxon>Bacillati</taxon>
        <taxon>Bacillota</taxon>
        <taxon>Clostridia</taxon>
        <taxon>Eubacteriales</taxon>
        <taxon>Clostridiaceae</taxon>
        <taxon>Clostridium</taxon>
    </lineage>
</organism>
<gene>
    <name evidence="4" type="ORF">BS101_13405</name>
</gene>
<dbReference type="RefSeq" id="WP_073539280.1">
    <property type="nucleotide sequence ID" value="NZ_CP018335.1"/>
</dbReference>
<proteinExistence type="predicted"/>
<dbReference type="Pfam" id="PF14449">
    <property type="entry name" value="PT-TG"/>
    <property type="match status" value="1"/>
</dbReference>
<dbReference type="GO" id="GO:0005576">
    <property type="term" value="C:extracellular region"/>
    <property type="evidence" value="ECO:0007669"/>
    <property type="project" value="UniProtKB-SubCell"/>
</dbReference>
<sequence>MRKYILDSDLLSKKTTAAYSMLNDMLPVLDKIEEISKEAFEEINAHDELGNVDYTSIKNNMEHIEEYMDKYKAFGAVSSGDGQNSSSGYNYNMSTIGYSSNDGFIGEYQREVDDVFYNDLVKTIKKLRDSKLQDIRIDNNVGIQGERPASIFDMNTKVSDGINKDKIGLEDLLGFGRISMAMHQEYEQIKSQIDAYNASLPKYSSENASKFLSDFISKLIFDSEIDKEKINSCDDYIKKMVTSSDFDYETNGERTASITADFIPVFGQLKMLGEIVEGKDLVSGKHYSTGEQLFGLGTLGAGSLLGKIYKGIKAGMSPEVEEAAGKLSNGTVFAMNGAGGASEIEKLAKNITKKIVGKGEEASEGVTQAEGKIKVPTVKSGEFNDWFNSLSVGELDSMWQNKSTRRAIERQLREPGGMHEWHLYNLQ</sequence>
<keyword evidence="2" id="KW-0964">Secreted</keyword>
<evidence type="ECO:0000256" key="1">
    <source>
        <dbReference type="ARBA" id="ARBA00004613"/>
    </source>
</evidence>
<protein>
    <recommendedName>
        <fullName evidence="3">Pre-toxin TG domain-containing protein</fullName>
    </recommendedName>
</protein>
<dbReference type="AlphaFoldDB" id="A0A1L5F9L6"/>
<dbReference type="Proteomes" id="UP000184604">
    <property type="component" value="Chromosome"/>
</dbReference>
<evidence type="ECO:0000259" key="3">
    <source>
        <dbReference type="Pfam" id="PF14449"/>
    </source>
</evidence>
<name>A0A1L5F9L6_CLOKL</name>
<evidence type="ECO:0000256" key="2">
    <source>
        <dbReference type="ARBA" id="ARBA00022525"/>
    </source>
</evidence>
<evidence type="ECO:0000313" key="5">
    <source>
        <dbReference type="Proteomes" id="UP000184604"/>
    </source>
</evidence>
<evidence type="ECO:0000313" key="4">
    <source>
        <dbReference type="EMBL" id="APM39663.1"/>
    </source>
</evidence>
<dbReference type="InterPro" id="IPR027797">
    <property type="entry name" value="PT-TG_dom"/>
</dbReference>
<dbReference type="EMBL" id="CP018335">
    <property type="protein sequence ID" value="APM39663.1"/>
    <property type="molecule type" value="Genomic_DNA"/>
</dbReference>
<comment type="subcellular location">
    <subcellularLocation>
        <location evidence="1">Secreted</location>
    </subcellularLocation>
</comment>
<reference evidence="4 5" key="1">
    <citation type="submission" date="2016-12" db="EMBL/GenBank/DDBJ databases">
        <title>Complete genome sequence of Clostridium kluyveri JZZ isolated from the pit mud of a Chinese flavor liquor-making factory.</title>
        <authorList>
            <person name="Wang Y."/>
        </authorList>
    </citation>
    <scope>NUCLEOTIDE SEQUENCE [LARGE SCALE GENOMIC DNA]</scope>
    <source>
        <strain evidence="4 5">JZZ</strain>
    </source>
</reference>
<feature type="domain" description="Pre-toxin TG" evidence="3">
    <location>
        <begin position="253"/>
        <end position="314"/>
    </location>
</feature>